<dbReference type="OrthoDB" id="3557318at2759"/>
<feature type="coiled-coil region" evidence="1">
    <location>
        <begin position="507"/>
        <end position="541"/>
    </location>
</feature>
<accession>A0A8T9CB59</accession>
<organism evidence="3 4">
    <name type="scientific">Lachnellula suecica</name>
    <dbReference type="NCBI Taxonomy" id="602035"/>
    <lineage>
        <taxon>Eukaryota</taxon>
        <taxon>Fungi</taxon>
        <taxon>Dikarya</taxon>
        <taxon>Ascomycota</taxon>
        <taxon>Pezizomycotina</taxon>
        <taxon>Leotiomycetes</taxon>
        <taxon>Helotiales</taxon>
        <taxon>Lachnaceae</taxon>
        <taxon>Lachnellula</taxon>
    </lineage>
</organism>
<evidence type="ECO:0000256" key="1">
    <source>
        <dbReference type="SAM" id="Coils"/>
    </source>
</evidence>
<proteinExistence type="predicted"/>
<keyword evidence="4" id="KW-1185">Reference proteome</keyword>
<comment type="caution">
    <text evidence="3">The sequence shown here is derived from an EMBL/GenBank/DDBJ whole genome shotgun (WGS) entry which is preliminary data.</text>
</comment>
<name>A0A8T9CB59_9HELO</name>
<reference evidence="3 4" key="1">
    <citation type="submission" date="2018-05" db="EMBL/GenBank/DDBJ databases">
        <title>Genome sequencing and assembly of the regulated plant pathogen Lachnellula willkommii and related sister species for the development of diagnostic species identification markers.</title>
        <authorList>
            <person name="Giroux E."/>
            <person name="Bilodeau G."/>
        </authorList>
    </citation>
    <scope>NUCLEOTIDE SEQUENCE [LARGE SCALE GENOMIC DNA]</scope>
    <source>
        <strain evidence="3 4">CBS 268.59</strain>
    </source>
</reference>
<feature type="region of interest" description="Disordered" evidence="2">
    <location>
        <begin position="111"/>
        <end position="132"/>
    </location>
</feature>
<dbReference type="Proteomes" id="UP000469558">
    <property type="component" value="Unassembled WGS sequence"/>
</dbReference>
<sequence>MTEQFYLPLDSVLAPLSQNSSAMESPFVSVPEEQFAKLNEFDVSIAEIPSEAPTTPEFDRLTMLTMYSPEPHSRPGTVKCYPDISKGIGFPRSSSPTGSVRSAFGGSRRHVRKGTRWSGGFKRSHSHSTEVSRQLTTQAESEFFALKELISSVSRRSSSLKEVWVKILAEREACDLEMERMYEYYEEYTETIERERKEQHGHQHEHEERKNEISKLRLEITAAVSATSEYKLKLAERDTELGNSRREIAEFKDNFKYLKEEHEETKTTLEETQLKLVVCEEARRCLEEDTKKHHGEIRTLKQHYAELQSSHSELTTKYESTHKETISLKQSNTTLKTEKHEWLHEKGELEEGLRKCHHRCDELKRKVKEITESYERKVREVHELKETVTKTKYENEELHQTIKELRRQYDDEHCRWEDAEDRCGKWKLKWEHSEREVRSVKEEISRIEVEKTELHETVIKKSEELRQVTIEKERFEENYHDECKKFGESHRLVLALQESMRRTETTIREKTETIHTLHERIERIECERDEVRQKCSDLSVELSQFQSSIVSLKLEIETVTEQRESFCHQLHECETRYEEVCTTISEYEGGDSGSEFEINNLRGLLRETREQKEKAISMRNSADRERDEAIVKYEEKCREIERLEESFSQQFSHSHGRSGGRSTTRYFSKGSRSASTVHEHEYE</sequence>
<protein>
    <submittedName>
        <fullName evidence="3">Uncharacterized protein</fullName>
    </submittedName>
</protein>
<dbReference type="AlphaFoldDB" id="A0A8T9CB59"/>
<evidence type="ECO:0000313" key="3">
    <source>
        <dbReference type="EMBL" id="TVY81060.1"/>
    </source>
</evidence>
<feature type="region of interest" description="Disordered" evidence="2">
    <location>
        <begin position="647"/>
        <end position="683"/>
    </location>
</feature>
<evidence type="ECO:0000256" key="2">
    <source>
        <dbReference type="SAM" id="MobiDB-lite"/>
    </source>
</evidence>
<dbReference type="Gene3D" id="1.10.287.1490">
    <property type="match status" value="1"/>
</dbReference>
<gene>
    <name evidence="3" type="ORF">LSUE1_G009223</name>
</gene>
<feature type="coiled-coil region" evidence="1">
    <location>
        <begin position="353"/>
        <end position="478"/>
    </location>
</feature>
<dbReference type="PANTHER" id="PTHR43977">
    <property type="entry name" value="STRUCTURAL MAINTENANCE OF CHROMOSOMES PROTEIN 3"/>
    <property type="match status" value="1"/>
</dbReference>
<keyword evidence="1" id="KW-0175">Coiled coil</keyword>
<dbReference type="EMBL" id="QGMK01000557">
    <property type="protein sequence ID" value="TVY81060.1"/>
    <property type="molecule type" value="Genomic_DNA"/>
</dbReference>
<evidence type="ECO:0000313" key="4">
    <source>
        <dbReference type="Proteomes" id="UP000469558"/>
    </source>
</evidence>